<feature type="transmembrane region" description="Helical" evidence="2">
    <location>
        <begin position="17"/>
        <end position="39"/>
    </location>
</feature>
<feature type="compositionally biased region" description="Basic and acidic residues" evidence="1">
    <location>
        <begin position="194"/>
        <end position="207"/>
    </location>
</feature>
<dbReference type="Proteomes" id="UP001164459">
    <property type="component" value="Chromosome"/>
</dbReference>
<dbReference type="EMBL" id="CP114040">
    <property type="protein sequence ID" value="WAS93975.1"/>
    <property type="molecule type" value="Genomic_DNA"/>
</dbReference>
<accession>A0ABY7H3X7</accession>
<sequence length="216" mass="22615">MSSPTDRLTVVPTRRPWALWLSLPLVGAAVAAVLLLVVLPRVGSQQTESPDVPASTAAPTQPQPQRPETVVWFVATDPVGATVTLDKGPESVLAALAPQLEGRVTPLRLVVPFDDQAQVQVTMTHPGYKPSKRSLIPMNNENLIVELQPDAPAPTPTLAPVTNTLASPNPKKKPPSAKTPAAGASEPTTAPASKSEKGEESELKDEPIFSPAKGGG</sequence>
<feature type="region of interest" description="Disordered" evidence="1">
    <location>
        <begin position="149"/>
        <end position="216"/>
    </location>
</feature>
<evidence type="ECO:0000256" key="1">
    <source>
        <dbReference type="SAM" id="MobiDB-lite"/>
    </source>
</evidence>
<proteinExistence type="predicted"/>
<evidence type="ECO:0000313" key="4">
    <source>
        <dbReference type="Proteomes" id="UP001164459"/>
    </source>
</evidence>
<protein>
    <recommendedName>
        <fullName evidence="5">PEGA domain-containing protein</fullName>
    </recommendedName>
</protein>
<gene>
    <name evidence="3" type="ORF">O0S08_48200</name>
</gene>
<evidence type="ECO:0000256" key="2">
    <source>
        <dbReference type="SAM" id="Phobius"/>
    </source>
</evidence>
<evidence type="ECO:0008006" key="5">
    <source>
        <dbReference type="Google" id="ProtNLM"/>
    </source>
</evidence>
<keyword evidence="2" id="KW-0472">Membrane</keyword>
<feature type="compositionally biased region" description="Low complexity" evidence="1">
    <location>
        <begin position="158"/>
        <end position="169"/>
    </location>
</feature>
<feature type="compositionally biased region" description="Low complexity" evidence="1">
    <location>
        <begin position="176"/>
        <end position="185"/>
    </location>
</feature>
<evidence type="ECO:0000313" key="3">
    <source>
        <dbReference type="EMBL" id="WAS93975.1"/>
    </source>
</evidence>
<keyword evidence="2" id="KW-0812">Transmembrane</keyword>
<keyword evidence="4" id="KW-1185">Reference proteome</keyword>
<name>A0ABY7H3X7_9BACT</name>
<dbReference type="RefSeq" id="WP_269036316.1">
    <property type="nucleotide sequence ID" value="NZ_CP114040.1"/>
</dbReference>
<keyword evidence="2" id="KW-1133">Transmembrane helix</keyword>
<reference evidence="3" key="1">
    <citation type="submission" date="2022-11" db="EMBL/GenBank/DDBJ databases">
        <title>Minimal conservation of predation-associated metabolite biosynthetic gene clusters underscores biosynthetic potential of Myxococcota including descriptions for ten novel species: Archangium lansinium sp. nov., Myxococcus landrumus sp. nov., Nannocystis bai.</title>
        <authorList>
            <person name="Ahearne A."/>
            <person name="Stevens C."/>
            <person name="Dowd S."/>
        </authorList>
    </citation>
    <scope>NUCLEOTIDE SEQUENCE</scope>
    <source>
        <strain evidence="3">Fl3</strain>
    </source>
</reference>
<organism evidence="3 4">
    <name type="scientific">Nannocystis punicea</name>
    <dbReference type="NCBI Taxonomy" id="2995304"/>
    <lineage>
        <taxon>Bacteria</taxon>
        <taxon>Pseudomonadati</taxon>
        <taxon>Myxococcota</taxon>
        <taxon>Polyangia</taxon>
        <taxon>Nannocystales</taxon>
        <taxon>Nannocystaceae</taxon>
        <taxon>Nannocystis</taxon>
    </lineage>
</organism>
<feature type="region of interest" description="Disordered" evidence="1">
    <location>
        <begin position="46"/>
        <end position="66"/>
    </location>
</feature>